<dbReference type="PATRIC" id="fig|571915.4.peg.2770"/>
<dbReference type="Pfam" id="PF25455">
    <property type="entry name" value="Beta-barrel_CAF17_C"/>
    <property type="match status" value="1"/>
</dbReference>
<evidence type="ECO:0000259" key="2">
    <source>
        <dbReference type="Pfam" id="PF25455"/>
    </source>
</evidence>
<feature type="domain" description="CAF17 C-terminal" evidence="2">
    <location>
        <begin position="278"/>
        <end position="346"/>
    </location>
</feature>
<gene>
    <name evidence="3" type="ORF">CMUST_12930</name>
</gene>
<dbReference type="KEGG" id="cmv:CMUST_12930"/>
<dbReference type="InterPro" id="IPR017703">
    <property type="entry name" value="YgfZ/GCV_T_CS"/>
</dbReference>
<dbReference type="STRING" id="571915.CMUST_12930"/>
<dbReference type="OrthoDB" id="9796287at2"/>
<dbReference type="AlphaFoldDB" id="A0A0G3H6X0"/>
<dbReference type="GO" id="GO:0016226">
    <property type="term" value="P:iron-sulfur cluster assembly"/>
    <property type="evidence" value="ECO:0007669"/>
    <property type="project" value="TreeGrafter"/>
</dbReference>
<name>A0A0G3H6X0_9CORY</name>
<dbReference type="InterPro" id="IPR027266">
    <property type="entry name" value="TrmE/GcvT-like"/>
</dbReference>
<evidence type="ECO:0000313" key="4">
    <source>
        <dbReference type="Proteomes" id="UP000035199"/>
    </source>
</evidence>
<evidence type="ECO:0000256" key="1">
    <source>
        <dbReference type="ARBA" id="ARBA00022946"/>
    </source>
</evidence>
<dbReference type="NCBIfam" id="TIGR03317">
    <property type="entry name" value="ygfZ_signature"/>
    <property type="match status" value="1"/>
</dbReference>
<dbReference type="Proteomes" id="UP000035199">
    <property type="component" value="Chromosome"/>
</dbReference>
<sequence length="371" mass="40559">MTNSEKNSQTTPETTYSSPLLALPGAAECQDYGFPTLRSVAWHYGNPLVEQRNFEKRGLVDRSNRPVFMVSGADSATFLNSLLSQKLINQPDGFFTQAINLDGQGRIEQLIDVSIQGDNFYLDLAPEHADSLIEYLNLRIFLSEVEITPTDLRILSLISPSEDAVTLPDVVAFSRVLDWGTSKRRDCFVPQSHLFTVSSQLIDAGWAPTGLMAYTAERVKNTIPEPSIDFDDKTIPHEVPHLINRGDTMGAVALQKGCYRGQETIARVENLGRSPRLLVMVHLDGSAPLLPEPGAVIEAGDKTVGRLGTIVHDHDFGPIGLALIKRNVVHADTPVVLHSGDTAISIDRDSIPVDESSQAGRAALNRLKGLM</sequence>
<evidence type="ECO:0000313" key="3">
    <source>
        <dbReference type="EMBL" id="AKK06882.1"/>
    </source>
</evidence>
<keyword evidence="1" id="KW-0809">Transit peptide</keyword>
<protein>
    <submittedName>
        <fullName evidence="3">Folate-binding protein</fullName>
    </submittedName>
</protein>
<dbReference type="EMBL" id="CP011542">
    <property type="protein sequence ID" value="AKK06882.1"/>
    <property type="molecule type" value="Genomic_DNA"/>
</dbReference>
<accession>A0A0G3H6X0</accession>
<dbReference type="RefSeq" id="WP_052844771.1">
    <property type="nucleotide sequence ID" value="NZ_CP011542.1"/>
</dbReference>
<keyword evidence="4" id="KW-1185">Reference proteome</keyword>
<proteinExistence type="predicted"/>
<organism evidence="3 4">
    <name type="scientific">Corynebacterium mustelae</name>
    <dbReference type="NCBI Taxonomy" id="571915"/>
    <lineage>
        <taxon>Bacteria</taxon>
        <taxon>Bacillati</taxon>
        <taxon>Actinomycetota</taxon>
        <taxon>Actinomycetes</taxon>
        <taxon>Mycobacteriales</taxon>
        <taxon>Corynebacteriaceae</taxon>
        <taxon>Corynebacterium</taxon>
    </lineage>
</organism>
<dbReference type="Gene3D" id="3.30.1360.120">
    <property type="entry name" value="Probable tRNA modification gtpase trme, domain 1"/>
    <property type="match status" value="1"/>
</dbReference>
<dbReference type="InterPro" id="IPR045179">
    <property type="entry name" value="YgfZ/GcvT"/>
</dbReference>
<dbReference type="PANTHER" id="PTHR22602">
    <property type="entry name" value="TRANSFERASE CAF17, MITOCHONDRIAL-RELATED"/>
    <property type="match status" value="1"/>
</dbReference>
<dbReference type="InterPro" id="IPR057460">
    <property type="entry name" value="CAF17_C"/>
</dbReference>
<reference evidence="3 4" key="1">
    <citation type="journal article" date="2015" name="Genome Announc.">
        <title>Complete Genome Sequence of the Type Strain Corynebacterium mustelae DSM 45274, Isolated from Various Tissues of a Male Ferret with Lethal Sepsis.</title>
        <authorList>
            <person name="Ruckert C."/>
            <person name="Eimer J."/>
            <person name="Winkler A."/>
            <person name="Tauch A."/>
        </authorList>
    </citation>
    <scope>NUCLEOTIDE SEQUENCE [LARGE SCALE GENOMIC DNA]</scope>
    <source>
        <strain evidence="3 4">DSM 45274</strain>
    </source>
</reference>
<reference evidence="4" key="2">
    <citation type="submission" date="2015-05" db="EMBL/GenBank/DDBJ databases">
        <title>Complete genome sequence of Corynebacterium mustelae DSM 45274, isolated from various tissues of a male ferret with lethal sepsis.</title>
        <authorList>
            <person name="Ruckert C."/>
            <person name="Albersmeier A."/>
            <person name="Winkler A."/>
            <person name="Tauch A."/>
        </authorList>
    </citation>
    <scope>NUCLEOTIDE SEQUENCE [LARGE SCALE GENOMIC DNA]</scope>
    <source>
        <strain evidence="4">DSM 45274</strain>
    </source>
</reference>
<dbReference type="SUPFAM" id="SSF103025">
    <property type="entry name" value="Folate-binding domain"/>
    <property type="match status" value="1"/>
</dbReference>
<dbReference type="PANTHER" id="PTHR22602:SF0">
    <property type="entry name" value="TRANSFERASE CAF17, MITOCHONDRIAL-RELATED"/>
    <property type="match status" value="1"/>
</dbReference>